<sequence>MVIGVLQVELVVDGSTSLKDKRRVVKSLKDRLHREHQVSVAEVGMQDSMTTAVLGIVMAASDVKYAQGAMDKLVDKIMAGRGYYVQDHNLELLTGQ</sequence>
<evidence type="ECO:0008006" key="3">
    <source>
        <dbReference type="Google" id="ProtNLM"/>
    </source>
</evidence>
<dbReference type="PANTHER" id="PTHR36441:SF1">
    <property type="entry name" value="DUF503 DOMAIN-CONTAINING PROTEIN"/>
    <property type="match status" value="1"/>
</dbReference>
<dbReference type="AlphaFoldDB" id="A0A517YRT3"/>
<evidence type="ECO:0000313" key="2">
    <source>
        <dbReference type="Proteomes" id="UP000317369"/>
    </source>
</evidence>
<name>A0A517YRT3_9BACT</name>
<dbReference type="InterPro" id="IPR007546">
    <property type="entry name" value="DUF503"/>
</dbReference>
<dbReference type="Gene3D" id="3.30.70.1120">
    <property type="entry name" value="TT1725-like"/>
    <property type="match status" value="1"/>
</dbReference>
<reference evidence="1 2" key="1">
    <citation type="submission" date="2019-02" db="EMBL/GenBank/DDBJ databases">
        <title>Deep-cultivation of Planctomycetes and their phenomic and genomic characterization uncovers novel biology.</title>
        <authorList>
            <person name="Wiegand S."/>
            <person name="Jogler M."/>
            <person name="Boedeker C."/>
            <person name="Pinto D."/>
            <person name="Vollmers J."/>
            <person name="Rivas-Marin E."/>
            <person name="Kohn T."/>
            <person name="Peeters S.H."/>
            <person name="Heuer A."/>
            <person name="Rast P."/>
            <person name="Oberbeckmann S."/>
            <person name="Bunk B."/>
            <person name="Jeske O."/>
            <person name="Meyerdierks A."/>
            <person name="Storesund J.E."/>
            <person name="Kallscheuer N."/>
            <person name="Luecker S."/>
            <person name="Lage O.M."/>
            <person name="Pohl T."/>
            <person name="Merkel B.J."/>
            <person name="Hornburger P."/>
            <person name="Mueller R.-W."/>
            <person name="Bruemmer F."/>
            <person name="Labrenz M."/>
            <person name="Spormann A.M."/>
            <person name="Op den Camp H."/>
            <person name="Overmann J."/>
            <person name="Amann R."/>
            <person name="Jetten M.S.M."/>
            <person name="Mascher T."/>
            <person name="Medema M.H."/>
            <person name="Devos D.P."/>
            <person name="Kaster A.-K."/>
            <person name="Ovreas L."/>
            <person name="Rohde M."/>
            <person name="Galperin M.Y."/>
            <person name="Jogler C."/>
        </authorList>
    </citation>
    <scope>NUCLEOTIDE SEQUENCE [LARGE SCALE GENOMIC DNA]</scope>
    <source>
        <strain evidence="1 2">KS4</strain>
    </source>
</reference>
<organism evidence="1 2">
    <name type="scientific">Poriferisphaera corsica</name>
    <dbReference type="NCBI Taxonomy" id="2528020"/>
    <lineage>
        <taxon>Bacteria</taxon>
        <taxon>Pseudomonadati</taxon>
        <taxon>Planctomycetota</taxon>
        <taxon>Phycisphaerae</taxon>
        <taxon>Phycisphaerales</taxon>
        <taxon>Phycisphaeraceae</taxon>
        <taxon>Poriferisphaera</taxon>
    </lineage>
</organism>
<dbReference type="Proteomes" id="UP000317369">
    <property type="component" value="Chromosome"/>
</dbReference>
<dbReference type="KEGG" id="pcor:KS4_09760"/>
<evidence type="ECO:0000313" key="1">
    <source>
        <dbReference type="EMBL" id="QDU32937.1"/>
    </source>
</evidence>
<proteinExistence type="predicted"/>
<dbReference type="PANTHER" id="PTHR36441">
    <property type="entry name" value="HYPOTHETICAL CYTOSOLIC PROTEIN"/>
    <property type="match status" value="1"/>
</dbReference>
<protein>
    <recommendedName>
        <fullName evidence="3">DUF503 domain-containing protein</fullName>
    </recommendedName>
</protein>
<dbReference type="SUPFAM" id="SSF103007">
    <property type="entry name" value="Hypothetical protein TT1725"/>
    <property type="match status" value="1"/>
</dbReference>
<dbReference type="Pfam" id="PF04456">
    <property type="entry name" value="DUF503"/>
    <property type="match status" value="1"/>
</dbReference>
<accession>A0A517YRT3</accession>
<keyword evidence="2" id="KW-1185">Reference proteome</keyword>
<dbReference type="EMBL" id="CP036425">
    <property type="protein sequence ID" value="QDU32937.1"/>
    <property type="molecule type" value="Genomic_DNA"/>
</dbReference>
<dbReference type="OrthoDB" id="9809023at2"/>
<dbReference type="InterPro" id="IPR036746">
    <property type="entry name" value="TT1725-like_sf"/>
</dbReference>
<gene>
    <name evidence="1" type="ORF">KS4_09760</name>
</gene>